<dbReference type="OrthoDB" id="8772239at2"/>
<dbReference type="Pfam" id="PF07589">
    <property type="entry name" value="PEP-CTERM"/>
    <property type="match status" value="1"/>
</dbReference>
<dbReference type="AlphaFoldDB" id="A0A2G8T3P8"/>
<keyword evidence="4" id="KW-1185">Reference proteome</keyword>
<organism evidence="3 4">
    <name type="scientific">Massilia psychrophila</name>
    <dbReference type="NCBI Taxonomy" id="1603353"/>
    <lineage>
        <taxon>Bacteria</taxon>
        <taxon>Pseudomonadati</taxon>
        <taxon>Pseudomonadota</taxon>
        <taxon>Betaproteobacteria</taxon>
        <taxon>Burkholderiales</taxon>
        <taxon>Oxalobacteraceae</taxon>
        <taxon>Telluria group</taxon>
        <taxon>Massilia</taxon>
    </lineage>
</organism>
<dbReference type="InterPro" id="IPR022472">
    <property type="entry name" value="VPLPA-CTERM"/>
</dbReference>
<name>A0A2G8T3P8_9BURK</name>
<dbReference type="EMBL" id="PDOB01000006">
    <property type="protein sequence ID" value="PIL40675.1"/>
    <property type="molecule type" value="Genomic_DNA"/>
</dbReference>
<evidence type="ECO:0000313" key="4">
    <source>
        <dbReference type="Proteomes" id="UP000228593"/>
    </source>
</evidence>
<dbReference type="RefSeq" id="WP_099915056.1">
    <property type="nucleotide sequence ID" value="NZ_BMHS01000002.1"/>
</dbReference>
<accession>A0A2G8T3P8</accession>
<sequence>MKLLKKLAATALFLVSGLGFASSASAELITNGDFETGNTNGWINSDNFVSGNLSGFQAFGANALYFGCKTQLCSTFQTIATTADARYIFSFDYGNGGGTNAFFARFNGLDVFHTLNDGSTRFGFTHQSLTVFATGAFTEVEFVGFNNPSYQALDNVSVIENTGTVPEPGSIVLLLAGLAGLGFMKRRSV</sequence>
<comment type="caution">
    <text evidence="3">The sequence shown here is derived from an EMBL/GenBank/DDBJ whole genome shotgun (WGS) entry which is preliminary data.</text>
</comment>
<dbReference type="NCBIfam" id="TIGR02595">
    <property type="entry name" value="PEP_CTERM"/>
    <property type="match status" value="1"/>
</dbReference>
<dbReference type="InterPro" id="IPR013424">
    <property type="entry name" value="Ice-binding_C"/>
</dbReference>
<evidence type="ECO:0000256" key="1">
    <source>
        <dbReference type="SAM" id="SignalP"/>
    </source>
</evidence>
<feature type="domain" description="Ice-binding protein C-terminal" evidence="2">
    <location>
        <begin position="164"/>
        <end position="187"/>
    </location>
</feature>
<evidence type="ECO:0000313" key="3">
    <source>
        <dbReference type="EMBL" id="PIL40675.1"/>
    </source>
</evidence>
<protein>
    <recommendedName>
        <fullName evidence="2">Ice-binding protein C-terminal domain-containing protein</fullName>
    </recommendedName>
</protein>
<dbReference type="NCBIfam" id="TIGR03370">
    <property type="entry name" value="VPLPA-CTERM"/>
    <property type="match status" value="1"/>
</dbReference>
<dbReference type="Proteomes" id="UP000228593">
    <property type="component" value="Unassembled WGS sequence"/>
</dbReference>
<gene>
    <name evidence="3" type="ORF">CR103_05740</name>
</gene>
<feature type="signal peptide" evidence="1">
    <location>
        <begin position="1"/>
        <end position="21"/>
    </location>
</feature>
<proteinExistence type="predicted"/>
<dbReference type="Gene3D" id="2.60.120.260">
    <property type="entry name" value="Galactose-binding domain-like"/>
    <property type="match status" value="1"/>
</dbReference>
<evidence type="ECO:0000259" key="2">
    <source>
        <dbReference type="Pfam" id="PF07589"/>
    </source>
</evidence>
<reference evidence="3 4" key="1">
    <citation type="submission" date="2017-10" db="EMBL/GenBank/DDBJ databases">
        <title>Massilia psychrophilum sp. nov., a novel purple-pigmented bacterium isolated from Tianshan glacier, Xinjiang Municipality, China.</title>
        <authorList>
            <person name="Wang H."/>
        </authorList>
    </citation>
    <scope>NUCLEOTIDE SEQUENCE [LARGE SCALE GENOMIC DNA]</scope>
    <source>
        <strain evidence="3 4">JCM 30813</strain>
    </source>
</reference>
<keyword evidence="1" id="KW-0732">Signal</keyword>
<feature type="chain" id="PRO_5013822654" description="Ice-binding protein C-terminal domain-containing protein" evidence="1">
    <location>
        <begin position="22"/>
        <end position="189"/>
    </location>
</feature>